<keyword evidence="3" id="KW-1003">Cell membrane</keyword>
<evidence type="ECO:0000256" key="2">
    <source>
        <dbReference type="ARBA" id="ARBA00007430"/>
    </source>
</evidence>
<comment type="caution">
    <text evidence="8">The sequence shown here is derived from an EMBL/GenBank/DDBJ whole genome shotgun (WGS) entry which is preliminary data.</text>
</comment>
<name>A0A8J6Y1S8_9BACT</name>
<protein>
    <submittedName>
        <fullName evidence="8">Lipopolysaccharide biosynthesis protein</fullName>
    </submittedName>
</protein>
<organism evidence="8 9">
    <name type="scientific">Candidatus Polarisedimenticola svalbardensis</name>
    <dbReference type="NCBI Taxonomy" id="2886004"/>
    <lineage>
        <taxon>Bacteria</taxon>
        <taxon>Pseudomonadati</taxon>
        <taxon>Acidobacteriota</taxon>
        <taxon>Candidatus Polarisedimenticolia</taxon>
        <taxon>Candidatus Polarisedimenticolales</taxon>
        <taxon>Candidatus Polarisedimenticolaceae</taxon>
        <taxon>Candidatus Polarisedimenticola</taxon>
    </lineage>
</organism>
<accession>A0A8J6Y1S8</accession>
<proteinExistence type="inferred from homology"/>
<dbReference type="PANTHER" id="PTHR30250:SF10">
    <property type="entry name" value="LIPOPOLYSACCHARIDE BIOSYNTHESIS PROTEIN WZXC"/>
    <property type="match status" value="1"/>
</dbReference>
<dbReference type="InterPro" id="IPR050833">
    <property type="entry name" value="Poly_Biosynth_Transport"/>
</dbReference>
<feature type="transmembrane region" description="Helical" evidence="7">
    <location>
        <begin position="289"/>
        <end position="307"/>
    </location>
</feature>
<dbReference type="Pfam" id="PF13440">
    <property type="entry name" value="Polysacc_synt_3"/>
    <property type="match status" value="1"/>
</dbReference>
<reference evidence="8 9" key="1">
    <citation type="submission" date="2020-08" db="EMBL/GenBank/DDBJ databases">
        <title>Acidobacteriota in marine sediments use diverse sulfur dissimilation pathways.</title>
        <authorList>
            <person name="Wasmund K."/>
        </authorList>
    </citation>
    <scope>NUCLEOTIDE SEQUENCE [LARGE SCALE GENOMIC DNA]</scope>
    <source>
        <strain evidence="8">MAG AM4</strain>
    </source>
</reference>
<dbReference type="AlphaFoldDB" id="A0A8J6Y1S8"/>
<evidence type="ECO:0000313" key="8">
    <source>
        <dbReference type="EMBL" id="MBD3868858.1"/>
    </source>
</evidence>
<comment type="subcellular location">
    <subcellularLocation>
        <location evidence="1">Cell membrane</location>
        <topology evidence="1">Multi-pass membrane protein</topology>
    </subcellularLocation>
</comment>
<dbReference type="GO" id="GO:0005886">
    <property type="term" value="C:plasma membrane"/>
    <property type="evidence" value="ECO:0007669"/>
    <property type="project" value="UniProtKB-SubCell"/>
</dbReference>
<dbReference type="PANTHER" id="PTHR30250">
    <property type="entry name" value="PST FAMILY PREDICTED COLANIC ACID TRANSPORTER"/>
    <property type="match status" value="1"/>
</dbReference>
<feature type="transmembrane region" description="Helical" evidence="7">
    <location>
        <begin position="78"/>
        <end position="100"/>
    </location>
</feature>
<keyword evidence="6 7" id="KW-0472">Membrane</keyword>
<keyword evidence="5 7" id="KW-1133">Transmembrane helix</keyword>
<evidence type="ECO:0000256" key="6">
    <source>
        <dbReference type="ARBA" id="ARBA00023136"/>
    </source>
</evidence>
<feature type="transmembrane region" description="Helical" evidence="7">
    <location>
        <begin position="382"/>
        <end position="400"/>
    </location>
</feature>
<evidence type="ECO:0000256" key="5">
    <source>
        <dbReference type="ARBA" id="ARBA00022989"/>
    </source>
</evidence>
<evidence type="ECO:0000256" key="4">
    <source>
        <dbReference type="ARBA" id="ARBA00022692"/>
    </source>
</evidence>
<feature type="transmembrane region" description="Helical" evidence="7">
    <location>
        <begin position="443"/>
        <end position="464"/>
    </location>
</feature>
<feature type="transmembrane region" description="Helical" evidence="7">
    <location>
        <begin position="174"/>
        <end position="192"/>
    </location>
</feature>
<feature type="transmembrane region" description="Helical" evidence="7">
    <location>
        <begin position="359"/>
        <end position="376"/>
    </location>
</feature>
<feature type="transmembrane region" description="Helical" evidence="7">
    <location>
        <begin position="112"/>
        <end position="128"/>
    </location>
</feature>
<evidence type="ECO:0000256" key="3">
    <source>
        <dbReference type="ARBA" id="ARBA00022475"/>
    </source>
</evidence>
<feature type="transmembrane region" description="Helical" evidence="7">
    <location>
        <begin position="247"/>
        <end position="268"/>
    </location>
</feature>
<dbReference type="CDD" id="cd13127">
    <property type="entry name" value="MATE_tuaB_like"/>
    <property type="match status" value="1"/>
</dbReference>
<feature type="transmembrane region" description="Helical" evidence="7">
    <location>
        <begin position="204"/>
        <end position="227"/>
    </location>
</feature>
<feature type="transmembrane region" description="Helical" evidence="7">
    <location>
        <begin position="319"/>
        <end position="338"/>
    </location>
</feature>
<feature type="transmembrane region" description="Helical" evidence="7">
    <location>
        <begin position="412"/>
        <end position="431"/>
    </location>
</feature>
<evidence type="ECO:0000256" key="1">
    <source>
        <dbReference type="ARBA" id="ARBA00004651"/>
    </source>
</evidence>
<dbReference type="Proteomes" id="UP000648239">
    <property type="component" value="Unassembled WGS sequence"/>
</dbReference>
<gene>
    <name evidence="8" type="ORF">IFK94_12090</name>
</gene>
<dbReference type="EMBL" id="JACXWD010000046">
    <property type="protein sequence ID" value="MBD3868858.1"/>
    <property type="molecule type" value="Genomic_DNA"/>
</dbReference>
<evidence type="ECO:0000313" key="9">
    <source>
        <dbReference type="Proteomes" id="UP000648239"/>
    </source>
</evidence>
<feature type="transmembrane region" description="Helical" evidence="7">
    <location>
        <begin position="149"/>
        <end position="168"/>
    </location>
</feature>
<comment type="similarity">
    <text evidence="2">Belongs to the polysaccharide synthase family.</text>
</comment>
<evidence type="ECO:0000256" key="7">
    <source>
        <dbReference type="SAM" id="Phobius"/>
    </source>
</evidence>
<keyword evidence="4 7" id="KW-0812">Transmembrane</keyword>
<sequence length="480" mass="52657">MSVGGKKVMSSFGWVALANYSNRFFRFITTLILAKLLSPEDFGMVAVASMVIELLYLMKDLGVSQALIYRQEDSELSVNTGLILVTGINTILFLAAAALSPLIARFYDDPDLMPVVLVLSSNLIWIGLKAAPEAKLRKNMEFRRLVVPNVVPVLIASAVSIFMALAGYGVWSLVIRALIVNVLGTLLIFRYARHRPSLKFSRSVARGLLSYGKFIVGTSVFLVLFYNLDKLFISRWGGVVALGYYTLAMRIASLPVSELSHVVCKVMFPVMSKLGNEPEKLRSTFLNTVKYSSLVAIPMSLGIAVFVPPVVELIYGDKWAPIIIPLQLLAFYALFRSLSSIIHETFKATGVPHLMQRYVIVRLVLLLGAVAPVMYFKGLNSMCAAMVLLNFLVTAMELFTISRRIELPVSSILVTFLKPAVVATVLVLGVHKVVAAAGLLDSLPFVVTAIIFIGVSYASIVLPTDKVLKAELRRLFAGGR</sequence>